<reference evidence="1" key="1">
    <citation type="journal article" date="2022" name="Int. J. Mol. Sci.">
        <title>Draft Genome of Tanacetum Coccineum: Genomic Comparison of Closely Related Tanacetum-Family Plants.</title>
        <authorList>
            <person name="Yamashiro T."/>
            <person name="Shiraishi A."/>
            <person name="Nakayama K."/>
            <person name="Satake H."/>
        </authorList>
    </citation>
    <scope>NUCLEOTIDE SEQUENCE</scope>
</reference>
<proteinExistence type="predicted"/>
<accession>A0ABQ5C164</accession>
<comment type="caution">
    <text evidence="1">The sequence shown here is derived from an EMBL/GenBank/DDBJ whole genome shotgun (WGS) entry which is preliminary data.</text>
</comment>
<dbReference type="InterPro" id="IPR036961">
    <property type="entry name" value="Kinesin_motor_dom_sf"/>
</dbReference>
<sequence length="139" mass="15888">MRSASNTFDEMSKRHNKNEIEIVADKVRNFNFFINLILPTTQEMTTDGQKKKTSLSNCKIMVLTLILADESVEDSSILTDSCYIAINWKYYPDISQIYPKNTEASPTGVDDMTKLVYLHELGVFSNLSARFTLNEIYIS</sequence>
<organism evidence="1 2">
    <name type="scientific">Tanacetum coccineum</name>
    <dbReference type="NCBI Taxonomy" id="301880"/>
    <lineage>
        <taxon>Eukaryota</taxon>
        <taxon>Viridiplantae</taxon>
        <taxon>Streptophyta</taxon>
        <taxon>Embryophyta</taxon>
        <taxon>Tracheophyta</taxon>
        <taxon>Spermatophyta</taxon>
        <taxon>Magnoliopsida</taxon>
        <taxon>eudicotyledons</taxon>
        <taxon>Gunneridae</taxon>
        <taxon>Pentapetalae</taxon>
        <taxon>asterids</taxon>
        <taxon>campanulids</taxon>
        <taxon>Asterales</taxon>
        <taxon>Asteraceae</taxon>
        <taxon>Asteroideae</taxon>
        <taxon>Anthemideae</taxon>
        <taxon>Anthemidinae</taxon>
        <taxon>Tanacetum</taxon>
    </lineage>
</organism>
<keyword evidence="2" id="KW-1185">Reference proteome</keyword>
<evidence type="ECO:0000313" key="1">
    <source>
        <dbReference type="EMBL" id="GJT19683.1"/>
    </source>
</evidence>
<dbReference type="EMBL" id="BQNB010013737">
    <property type="protein sequence ID" value="GJT19683.1"/>
    <property type="molecule type" value="Genomic_DNA"/>
</dbReference>
<dbReference type="Proteomes" id="UP001151760">
    <property type="component" value="Unassembled WGS sequence"/>
</dbReference>
<name>A0ABQ5C164_9ASTR</name>
<dbReference type="Gene3D" id="3.40.850.10">
    <property type="entry name" value="Kinesin motor domain"/>
    <property type="match status" value="1"/>
</dbReference>
<reference evidence="1" key="2">
    <citation type="submission" date="2022-01" db="EMBL/GenBank/DDBJ databases">
        <authorList>
            <person name="Yamashiro T."/>
            <person name="Shiraishi A."/>
            <person name="Satake H."/>
            <person name="Nakayama K."/>
        </authorList>
    </citation>
    <scope>NUCLEOTIDE SEQUENCE</scope>
</reference>
<evidence type="ECO:0000313" key="2">
    <source>
        <dbReference type="Proteomes" id="UP001151760"/>
    </source>
</evidence>
<protein>
    <submittedName>
        <fullName evidence="1">Myosin-12 isoform X1</fullName>
    </submittedName>
</protein>
<gene>
    <name evidence="1" type="ORF">Tco_0878389</name>
</gene>